<dbReference type="EMBL" id="UINC01065299">
    <property type="protein sequence ID" value="SVB94810.1"/>
    <property type="molecule type" value="Genomic_DNA"/>
</dbReference>
<name>A0A382I572_9ZZZZ</name>
<sequence>MQVIDFLNHGLKLFQDKKKMNYRS</sequence>
<evidence type="ECO:0000313" key="1">
    <source>
        <dbReference type="EMBL" id="SVB94810.1"/>
    </source>
</evidence>
<dbReference type="AlphaFoldDB" id="A0A382I572"/>
<reference evidence="1" key="1">
    <citation type="submission" date="2018-05" db="EMBL/GenBank/DDBJ databases">
        <authorList>
            <person name="Lanie J.A."/>
            <person name="Ng W.-L."/>
            <person name="Kazmierczak K.M."/>
            <person name="Andrzejewski T.M."/>
            <person name="Davidsen T.M."/>
            <person name="Wayne K.J."/>
            <person name="Tettelin H."/>
            <person name="Glass J.I."/>
            <person name="Rusch D."/>
            <person name="Podicherti R."/>
            <person name="Tsui H.-C.T."/>
            <person name="Winkler M.E."/>
        </authorList>
    </citation>
    <scope>NUCLEOTIDE SEQUENCE</scope>
</reference>
<protein>
    <submittedName>
        <fullName evidence="1">Uncharacterized protein</fullName>
    </submittedName>
</protein>
<proteinExistence type="predicted"/>
<accession>A0A382I572</accession>
<gene>
    <name evidence="1" type="ORF">METZ01_LOCUS247664</name>
</gene>
<organism evidence="1">
    <name type="scientific">marine metagenome</name>
    <dbReference type="NCBI Taxonomy" id="408172"/>
    <lineage>
        <taxon>unclassified sequences</taxon>
        <taxon>metagenomes</taxon>
        <taxon>ecological metagenomes</taxon>
    </lineage>
</organism>